<evidence type="ECO:0000256" key="1">
    <source>
        <dbReference type="ARBA" id="ARBA00022729"/>
    </source>
</evidence>
<dbReference type="SUPFAM" id="SSF56925">
    <property type="entry name" value="OMPA-like"/>
    <property type="match status" value="1"/>
</dbReference>
<evidence type="ECO:0000313" key="5">
    <source>
        <dbReference type="Proteomes" id="UP000540989"/>
    </source>
</evidence>
<evidence type="ECO:0000313" key="4">
    <source>
        <dbReference type="EMBL" id="MBB5058975.1"/>
    </source>
</evidence>
<feature type="chain" id="PRO_5030560852" evidence="2">
    <location>
        <begin position="20"/>
        <end position="199"/>
    </location>
</feature>
<feature type="signal peptide" evidence="2">
    <location>
        <begin position="1"/>
        <end position="19"/>
    </location>
</feature>
<dbReference type="AlphaFoldDB" id="A0A7W7ZFH3"/>
<feature type="domain" description="Outer membrane protein beta-barrel" evidence="3">
    <location>
        <begin position="9"/>
        <end position="199"/>
    </location>
</feature>
<accession>A0A7W7ZFH3</accession>
<keyword evidence="5" id="KW-1185">Reference proteome</keyword>
<evidence type="ECO:0000256" key="2">
    <source>
        <dbReference type="SAM" id="SignalP"/>
    </source>
</evidence>
<sequence>MKKTMLLCALLMSAFAAHAQESRQDVSISATGTFSPTIHGATGTYTNTDTSLGALVSYRYLLTPRSGLEANYSFTQNTPRYVVPGTSDNNVHLRQQEFSGAYVYTMTFKRYNPFVEGGVGAMFFSPIKDFQTTQLDVKRTTVLGGLFGAGVAYELSPSFDIRAEYRGFLGKTPNLGHEAFTTNRYRVLSMPTLGIAYHF</sequence>
<dbReference type="EMBL" id="JACHIP010000005">
    <property type="protein sequence ID" value="MBB5058975.1"/>
    <property type="molecule type" value="Genomic_DNA"/>
</dbReference>
<dbReference type="RefSeq" id="WP_184219657.1">
    <property type="nucleotide sequence ID" value="NZ_JACHIP010000005.1"/>
</dbReference>
<dbReference type="Pfam" id="PF13505">
    <property type="entry name" value="OMP_b-brl"/>
    <property type="match status" value="1"/>
</dbReference>
<dbReference type="InterPro" id="IPR027385">
    <property type="entry name" value="Beta-barrel_OMP"/>
</dbReference>
<organism evidence="4 5">
    <name type="scientific">Granulicella aggregans</name>
    <dbReference type="NCBI Taxonomy" id="474949"/>
    <lineage>
        <taxon>Bacteria</taxon>
        <taxon>Pseudomonadati</taxon>
        <taxon>Acidobacteriota</taxon>
        <taxon>Terriglobia</taxon>
        <taxon>Terriglobales</taxon>
        <taxon>Acidobacteriaceae</taxon>
        <taxon>Granulicella</taxon>
    </lineage>
</organism>
<reference evidence="4 5" key="1">
    <citation type="submission" date="2020-08" db="EMBL/GenBank/DDBJ databases">
        <title>Genomic Encyclopedia of Type Strains, Phase IV (KMG-V): Genome sequencing to study the core and pangenomes of soil and plant-associated prokaryotes.</title>
        <authorList>
            <person name="Whitman W."/>
        </authorList>
    </citation>
    <scope>NUCLEOTIDE SEQUENCE [LARGE SCALE GENOMIC DNA]</scope>
    <source>
        <strain evidence="4 5">M8UP14</strain>
    </source>
</reference>
<dbReference type="InterPro" id="IPR011250">
    <property type="entry name" value="OMP/PagP_B-barrel"/>
</dbReference>
<dbReference type="Gene3D" id="2.40.160.20">
    <property type="match status" value="1"/>
</dbReference>
<gene>
    <name evidence="4" type="ORF">HDF16_003698</name>
</gene>
<comment type="caution">
    <text evidence="4">The sequence shown here is derived from an EMBL/GenBank/DDBJ whole genome shotgun (WGS) entry which is preliminary data.</text>
</comment>
<name>A0A7W7ZFH3_9BACT</name>
<evidence type="ECO:0000259" key="3">
    <source>
        <dbReference type="Pfam" id="PF13505"/>
    </source>
</evidence>
<dbReference type="Proteomes" id="UP000540989">
    <property type="component" value="Unassembled WGS sequence"/>
</dbReference>
<protein>
    <submittedName>
        <fullName evidence="4">Opacity protein-like surface antigen</fullName>
    </submittedName>
</protein>
<keyword evidence="1 2" id="KW-0732">Signal</keyword>
<proteinExistence type="predicted"/>